<dbReference type="AlphaFoldDB" id="A0ABD1QSK2"/>
<keyword evidence="2" id="KW-1185">Reference proteome</keyword>
<evidence type="ECO:0000313" key="2">
    <source>
        <dbReference type="Proteomes" id="UP001604277"/>
    </source>
</evidence>
<protein>
    <submittedName>
        <fullName evidence="1">Uncharacterized protein</fullName>
    </submittedName>
</protein>
<organism evidence="1 2">
    <name type="scientific">Forsythia ovata</name>
    <dbReference type="NCBI Taxonomy" id="205694"/>
    <lineage>
        <taxon>Eukaryota</taxon>
        <taxon>Viridiplantae</taxon>
        <taxon>Streptophyta</taxon>
        <taxon>Embryophyta</taxon>
        <taxon>Tracheophyta</taxon>
        <taxon>Spermatophyta</taxon>
        <taxon>Magnoliopsida</taxon>
        <taxon>eudicotyledons</taxon>
        <taxon>Gunneridae</taxon>
        <taxon>Pentapetalae</taxon>
        <taxon>asterids</taxon>
        <taxon>lamiids</taxon>
        <taxon>Lamiales</taxon>
        <taxon>Oleaceae</taxon>
        <taxon>Forsythieae</taxon>
        <taxon>Forsythia</taxon>
    </lineage>
</organism>
<proteinExistence type="predicted"/>
<name>A0ABD1QSK2_9LAMI</name>
<reference evidence="2" key="1">
    <citation type="submission" date="2024-07" db="EMBL/GenBank/DDBJ databases">
        <title>Two chromosome-level genome assemblies of Korean endemic species Abeliophyllum distichum and Forsythia ovata (Oleaceae).</title>
        <authorList>
            <person name="Jang H."/>
        </authorList>
    </citation>
    <scope>NUCLEOTIDE SEQUENCE [LARGE SCALE GENOMIC DNA]</scope>
</reference>
<comment type="caution">
    <text evidence="1">The sequence shown here is derived from an EMBL/GenBank/DDBJ whole genome shotgun (WGS) entry which is preliminary data.</text>
</comment>
<sequence>MSSFYFSSVPKLKIRRGGVVQDISHPPPVPSATPDPGVTVLQTPEIMVGSPSFVLLAPEVNRKYLPLYFSRDPCLRREALDNRVRERQAQIAEMRHSGPPLLILLAGTNISTLGPAGTSWT</sequence>
<evidence type="ECO:0000313" key="1">
    <source>
        <dbReference type="EMBL" id="KAL2479192.1"/>
    </source>
</evidence>
<dbReference type="EMBL" id="JBFOLJ010000014">
    <property type="protein sequence ID" value="KAL2479192.1"/>
    <property type="molecule type" value="Genomic_DNA"/>
</dbReference>
<dbReference type="Proteomes" id="UP001604277">
    <property type="component" value="Unassembled WGS sequence"/>
</dbReference>
<accession>A0ABD1QSK2</accession>
<gene>
    <name evidence="1" type="ORF">Fot_48206</name>
</gene>